<dbReference type="STRING" id="69322.SAMN05443669_1002136"/>
<evidence type="ECO:0000313" key="2">
    <source>
        <dbReference type="EMBL" id="SHL12821.1"/>
    </source>
</evidence>
<keyword evidence="1" id="KW-0732">Signal</keyword>
<evidence type="ECO:0008006" key="4">
    <source>
        <dbReference type="Google" id="ProtNLM"/>
    </source>
</evidence>
<dbReference type="Gene3D" id="1.10.390.10">
    <property type="entry name" value="Neutral Protease Domain 2"/>
    <property type="match status" value="1"/>
</dbReference>
<protein>
    <recommendedName>
        <fullName evidence="4">Peptidase M1 membrane alanine aminopeptidase domain-containing protein</fullName>
    </recommendedName>
</protein>
<accession>A0A1M6Y3H1</accession>
<gene>
    <name evidence="2" type="ORF">SAMN05443669_1002136</name>
</gene>
<dbReference type="InterPro" id="IPR027268">
    <property type="entry name" value="Peptidase_M4/M1_CTD_sf"/>
</dbReference>
<proteinExistence type="predicted"/>
<name>A0A1M6Y3H1_9FLAO</name>
<sequence>MKSIYKIFLFILVLLTSIKQQAQHHSKMTVALNTENKTLLIKQEITFFNESNDTLKSIVLNDWNNAYSNKNTPLAKRFSDEFYRGFHLAKEEERGSTSNLIITTTNQQFLSWNKTEENPDYVVLQLQEPLLPHQKITFHLSYLSKIPSDKFTKYGYNNNGILHLKNWYLTPARYENHAFVTNSNNNLDDIANALSDFEIELTTPAALEVTSDLNVSKAIVDKDLKNYTFSGRNRTDFSMILEPKSSFESYKNASVEVLTDLKNNKLDGIQKAIVIDLIVTYVNNLIGKYPNDKILVTQTNYDRNPFYGLNQLPSFLSPFPDEFIFEIKFLKTYLNEYLKTSLHLDPRKDNWIYDGIQVYTMMKYMDEHHPNTKMMGSASNIRLLKSFNLTNIDFNGQYSYFYMLMARKNLDQPVSSPKNTLIKFNEQIASKYRAGLSIRFLDDYFQNNTVPNSIKQFYVLNKAQQVARCDFEHVLKSNTTKDISWFFNTIIDSRDIIDFKFSTVVKTKDSITFSVKNRTGAPIPIPIYGTKKGEIVFKQWLDIEECDSTFTIARNSIDKIILNLKNEVPEYNLRNNWKKIEGFFPNNRPLKFVFMKDLEDPYYNQVLYVPSIYYNLYDGVTPGIRLHNKTILEKPFIFDVNPSYSTKSKNLSGSAVFVVNQNFRNSTLYNARYSISGSYFHYAEDAAYLRLNPSLQLRIREPNFRDNRKQLFSFRQVIVNKEKSALVIDNSPENYSVFDARYINTKTEVTNHFNIMTDLQISGKFGKITGEIEYRKLFENNRQINLRFYAGTFLYNKTQSDFFSFALDRPTDYLFDYNYFGRSESTGLFSQQYIVAEGGFKSKIATPFANRWITSLNASYSIWNWIEAYGDIGLIKNADTKGRFVYDSGIRLNLVTDYFELYFPIYSNNGWEIAQDNYNEKIRFIVTFSPKTLINLFNRKWF</sequence>
<reference evidence="3" key="1">
    <citation type="submission" date="2016-11" db="EMBL/GenBank/DDBJ databases">
        <authorList>
            <person name="Varghese N."/>
            <person name="Submissions S."/>
        </authorList>
    </citation>
    <scope>NUCLEOTIDE SEQUENCE [LARGE SCALE GENOMIC DNA]</scope>
    <source>
        <strain evidence="3">DSM 3661</strain>
    </source>
</reference>
<evidence type="ECO:0000313" key="3">
    <source>
        <dbReference type="Proteomes" id="UP000184260"/>
    </source>
</evidence>
<feature type="signal peptide" evidence="1">
    <location>
        <begin position="1"/>
        <end position="22"/>
    </location>
</feature>
<evidence type="ECO:0000256" key="1">
    <source>
        <dbReference type="SAM" id="SignalP"/>
    </source>
</evidence>
<dbReference type="EMBL" id="FRBU01000002">
    <property type="protein sequence ID" value="SHL12821.1"/>
    <property type="molecule type" value="Genomic_DNA"/>
</dbReference>
<feature type="chain" id="PRO_5012703294" description="Peptidase M1 membrane alanine aminopeptidase domain-containing protein" evidence="1">
    <location>
        <begin position="23"/>
        <end position="942"/>
    </location>
</feature>
<dbReference type="AlphaFoldDB" id="A0A1M6Y3H1"/>
<organism evidence="2 3">
    <name type="scientific">Flavobacterium xanthum</name>
    <dbReference type="NCBI Taxonomy" id="69322"/>
    <lineage>
        <taxon>Bacteria</taxon>
        <taxon>Pseudomonadati</taxon>
        <taxon>Bacteroidota</taxon>
        <taxon>Flavobacteriia</taxon>
        <taxon>Flavobacteriales</taxon>
        <taxon>Flavobacteriaceae</taxon>
        <taxon>Flavobacterium</taxon>
    </lineage>
</organism>
<keyword evidence="3" id="KW-1185">Reference proteome</keyword>
<dbReference type="Proteomes" id="UP000184260">
    <property type="component" value="Unassembled WGS sequence"/>
</dbReference>